<accession>A0ABK0L8P1</accession>
<feature type="transmembrane region" description="Helical" evidence="12">
    <location>
        <begin position="194"/>
        <end position="219"/>
    </location>
</feature>
<feature type="transmembrane region" description="Helical" evidence="12">
    <location>
        <begin position="154"/>
        <end position="173"/>
    </location>
</feature>
<keyword evidence="2 12" id="KW-1003">Cell membrane</keyword>
<dbReference type="PANTHER" id="PTHR26452">
    <property type="entry name" value="OLFACTORY RECEPTOR"/>
    <property type="match status" value="1"/>
</dbReference>
<reference evidence="14" key="1">
    <citation type="submission" date="2024-01" db="EMBL/GenBank/DDBJ databases">
        <title>GRCr8: a new rat reference genome assembly contstructed from accurate long reads and long range scaffolding.</title>
        <authorList>
            <person name="Doris P.A."/>
            <person name="Kalbfleisch T."/>
            <person name="Li K."/>
            <person name="Howe K."/>
            <person name="Wood J."/>
        </authorList>
    </citation>
    <scope>NUCLEOTIDE SEQUENCE [LARGE SCALE GENOMIC DNA]</scope>
    <source>
        <strain evidence="14">Brown Norway</strain>
    </source>
</reference>
<keyword evidence="4 11" id="KW-0812">Transmembrane</keyword>
<keyword evidence="8 12" id="KW-0472">Membrane</keyword>
<protein>
    <recommendedName>
        <fullName evidence="12">Olfactory receptor</fullName>
    </recommendedName>
</protein>
<comment type="subcellular location">
    <subcellularLocation>
        <location evidence="1 12">Cell membrane</location>
        <topology evidence="1 12">Multi-pass membrane protein</topology>
    </subcellularLocation>
</comment>
<evidence type="ECO:0000313" key="15">
    <source>
        <dbReference type="Proteomes" id="UP000002494"/>
    </source>
</evidence>
<keyword evidence="3 12" id="KW-0716">Sensory transduction</keyword>
<evidence type="ECO:0000256" key="7">
    <source>
        <dbReference type="ARBA" id="ARBA00023040"/>
    </source>
</evidence>
<dbReference type="PROSITE" id="PS00237">
    <property type="entry name" value="G_PROTEIN_RECEP_F1_1"/>
    <property type="match status" value="1"/>
</dbReference>
<keyword evidence="9 11" id="KW-0675">Receptor</keyword>
<evidence type="ECO:0000256" key="6">
    <source>
        <dbReference type="ARBA" id="ARBA00022989"/>
    </source>
</evidence>
<feature type="transmembrane region" description="Helical" evidence="12">
    <location>
        <begin position="325"/>
        <end position="345"/>
    </location>
</feature>
<evidence type="ECO:0000256" key="4">
    <source>
        <dbReference type="ARBA" id="ARBA00022692"/>
    </source>
</evidence>
<proteinExistence type="inferred from homology"/>
<dbReference type="Proteomes" id="UP000002494">
    <property type="component" value="Chromosome 20"/>
</dbReference>
<keyword evidence="7 11" id="KW-0297">G-protein coupled receptor</keyword>
<comment type="similarity">
    <text evidence="11">Belongs to the G-protein coupled receptor 1 family.</text>
</comment>
<evidence type="ECO:0000259" key="13">
    <source>
        <dbReference type="PROSITE" id="PS50262"/>
    </source>
</evidence>
<dbReference type="InterPro" id="IPR017452">
    <property type="entry name" value="GPCR_Rhodpsn_7TM"/>
</dbReference>
<dbReference type="SUPFAM" id="SSF81321">
    <property type="entry name" value="Family A G protein-coupled receptor-like"/>
    <property type="match status" value="1"/>
</dbReference>
<dbReference type="CDD" id="cd15227">
    <property type="entry name" value="7tmA_OR14-like"/>
    <property type="match status" value="1"/>
</dbReference>
<name>A0ABK0L8P1_RAT</name>
<evidence type="ECO:0000256" key="2">
    <source>
        <dbReference type="ARBA" id="ARBA00022475"/>
    </source>
</evidence>
<keyword evidence="15" id="KW-1185">Reference proteome</keyword>
<feature type="domain" description="G-protein coupled receptors family 1 profile" evidence="13">
    <location>
        <begin position="94"/>
        <end position="343"/>
    </location>
</feature>
<reference evidence="14" key="3">
    <citation type="submission" date="2025-09" db="UniProtKB">
        <authorList>
            <consortium name="Ensembl"/>
        </authorList>
    </citation>
    <scope>IDENTIFICATION</scope>
    <source>
        <strain evidence="14">Brown Norway</strain>
    </source>
</reference>
<feature type="transmembrane region" description="Helical" evidence="12">
    <location>
        <begin position="78"/>
        <end position="102"/>
    </location>
</feature>
<dbReference type="PROSITE" id="PS50262">
    <property type="entry name" value="G_PROTEIN_RECEP_F1_2"/>
    <property type="match status" value="1"/>
</dbReference>
<dbReference type="Ensembl" id="ENSRNOT00000072222.4">
    <property type="protein sequence ID" value="ENSRNOP00000106680.1"/>
    <property type="gene ID" value="ENSRNOG00000080338.1"/>
</dbReference>
<evidence type="ECO:0000256" key="11">
    <source>
        <dbReference type="RuleBase" id="RU000688"/>
    </source>
</evidence>
<feature type="transmembrane region" description="Helical" evidence="12">
    <location>
        <begin position="290"/>
        <end position="313"/>
    </location>
</feature>
<feature type="transmembrane region" description="Helical" evidence="12">
    <location>
        <begin position="255"/>
        <end position="278"/>
    </location>
</feature>
<evidence type="ECO:0000256" key="1">
    <source>
        <dbReference type="ARBA" id="ARBA00004651"/>
    </source>
</evidence>
<evidence type="ECO:0000256" key="10">
    <source>
        <dbReference type="ARBA" id="ARBA00023224"/>
    </source>
</evidence>
<evidence type="ECO:0000256" key="5">
    <source>
        <dbReference type="ARBA" id="ARBA00022725"/>
    </source>
</evidence>
<dbReference type="PRINTS" id="PR00245">
    <property type="entry name" value="OLFACTORYR"/>
</dbReference>
<evidence type="ECO:0000256" key="8">
    <source>
        <dbReference type="ARBA" id="ARBA00023136"/>
    </source>
</evidence>
<dbReference type="InterPro" id="IPR000725">
    <property type="entry name" value="Olfact_rcpt"/>
</dbReference>
<gene>
    <name evidence="14" type="primary">Olfr850</name>
</gene>
<evidence type="ECO:0000256" key="12">
    <source>
        <dbReference type="RuleBase" id="RU363047"/>
    </source>
</evidence>
<dbReference type="GeneTree" id="ENSGT01050000244828"/>
<keyword evidence="5 12" id="KW-0552">Olfaction</keyword>
<keyword evidence="6 12" id="KW-1133">Transmembrane helix</keyword>
<keyword evidence="10 11" id="KW-0807">Transducer</keyword>
<dbReference type="Gene3D" id="1.20.1070.10">
    <property type="entry name" value="Rhodopsin 7-helix transmembrane proteins"/>
    <property type="match status" value="1"/>
</dbReference>
<organism evidence="14 15">
    <name type="scientific">Rattus norvegicus</name>
    <name type="common">Rat</name>
    <dbReference type="NCBI Taxonomy" id="10116"/>
    <lineage>
        <taxon>Eukaryota</taxon>
        <taxon>Metazoa</taxon>
        <taxon>Chordata</taxon>
        <taxon>Craniata</taxon>
        <taxon>Vertebrata</taxon>
        <taxon>Euteleostomi</taxon>
        <taxon>Mammalia</taxon>
        <taxon>Eutheria</taxon>
        <taxon>Euarchontoglires</taxon>
        <taxon>Glires</taxon>
        <taxon>Rodentia</taxon>
        <taxon>Myomorpha</taxon>
        <taxon>Muroidea</taxon>
        <taxon>Muridae</taxon>
        <taxon>Murinae</taxon>
        <taxon>Rattus</taxon>
    </lineage>
</organism>
<dbReference type="InterPro" id="IPR050516">
    <property type="entry name" value="Olfactory_GPCR"/>
</dbReference>
<dbReference type="InterPro" id="IPR000276">
    <property type="entry name" value="GPCR_Rhodpsn"/>
</dbReference>
<evidence type="ECO:0000313" key="14">
    <source>
        <dbReference type="Ensembl" id="ENSRNOP00000106680.1"/>
    </source>
</evidence>
<dbReference type="PRINTS" id="PR00237">
    <property type="entry name" value="GPCRRHODOPSN"/>
</dbReference>
<dbReference type="Pfam" id="PF13853">
    <property type="entry name" value="7tm_4"/>
    <property type="match status" value="1"/>
</dbReference>
<evidence type="ECO:0000256" key="9">
    <source>
        <dbReference type="ARBA" id="ARBA00023170"/>
    </source>
</evidence>
<sequence length="365" mass="40906">MLPKMIWKNITTMSGFLLMGFSDNHELQILQALLFLVTYLLGSAAPTTNSVTKMIVKNITTMSGFLLKGFSDNCELQILHALLFLVTYLLGSTGNFIIITITTLDSQLQSPMYYFLKHLSILDLSSLSVTVPQYVDSSLARSGYILYGQCMLQIFFFTGFAWGEVAILTVMSYDRYVAVCLPLHYEVIMCPRKCRWAVTAVWLSSGIPGTLYVATIFSIKFCRAKIIHQFFCDVPQLLKLSCSNDHLVIMGVADFLSAMAFACFIGIVISYVHIFSTVLRMPSAESRSKVFSTCLPHLFVVSLFLSTSFCAYLNPTSGSPSTLEFLFSVFYAVIPPTLNPLIYSLRNETIKSVVRKLLFNIKFDV</sequence>
<evidence type="ECO:0000256" key="3">
    <source>
        <dbReference type="ARBA" id="ARBA00022606"/>
    </source>
</evidence>
<reference evidence="14" key="2">
    <citation type="submission" date="2025-08" db="UniProtKB">
        <authorList>
            <consortium name="Ensembl"/>
        </authorList>
    </citation>
    <scope>IDENTIFICATION</scope>
    <source>
        <strain evidence="14">Brown Norway</strain>
    </source>
</reference>